<reference evidence="3 4" key="1">
    <citation type="journal article" date="2018" name="Sci. Rep.">
        <title>Genomic signatures of local adaptation to the degree of environmental predictability in rotifers.</title>
        <authorList>
            <person name="Franch-Gras L."/>
            <person name="Hahn C."/>
            <person name="Garcia-Roger E.M."/>
            <person name="Carmona M.J."/>
            <person name="Serra M."/>
            <person name="Gomez A."/>
        </authorList>
    </citation>
    <scope>NUCLEOTIDE SEQUENCE [LARGE SCALE GENOMIC DNA]</scope>
    <source>
        <strain evidence="3">HYR1</strain>
    </source>
</reference>
<dbReference type="AlphaFoldDB" id="A0A3M7T7H2"/>
<evidence type="ECO:0000256" key="1">
    <source>
        <dbReference type="SAM" id="MobiDB-lite"/>
    </source>
</evidence>
<proteinExistence type="predicted"/>
<dbReference type="EMBL" id="REGN01000179">
    <property type="protein sequence ID" value="RNA43760.1"/>
    <property type="molecule type" value="Genomic_DNA"/>
</dbReference>
<dbReference type="SUPFAM" id="SSF56219">
    <property type="entry name" value="DNase I-like"/>
    <property type="match status" value="1"/>
</dbReference>
<evidence type="ECO:0000259" key="2">
    <source>
        <dbReference type="Pfam" id="PF14529"/>
    </source>
</evidence>
<sequence length="242" mass="27565">MWHCKSTDPKGEVLENILSELNMHVLNSSKCTYNRGKSVLDLSICSNSIRKYFESHQVLDFKISDHQPTMTTFNNINSEPKRFKTKKINWQKFNQTLANLEHTKELKNEADIDMELSQLTYLINSTVEKCTSTIHFSCKAVNPKPIPKHLNDKDLANAFGAKLETIFNPSTQIEIPNPSRTHANSPRDEKKNLRDALIDRQEIMKALALTNPKSAPGLDKKDKPPDDLNSYRPISLISCLSK</sequence>
<dbReference type="InterPro" id="IPR036691">
    <property type="entry name" value="Endo/exonu/phosph_ase_sf"/>
</dbReference>
<feature type="non-terminal residue" evidence="3">
    <location>
        <position position="242"/>
    </location>
</feature>
<feature type="region of interest" description="Disordered" evidence="1">
    <location>
        <begin position="208"/>
        <end position="232"/>
    </location>
</feature>
<comment type="caution">
    <text evidence="3">The sequence shown here is derived from an EMBL/GenBank/DDBJ whole genome shotgun (WGS) entry which is preliminary data.</text>
</comment>
<dbReference type="GO" id="GO:0003824">
    <property type="term" value="F:catalytic activity"/>
    <property type="evidence" value="ECO:0007669"/>
    <property type="project" value="InterPro"/>
</dbReference>
<dbReference type="Proteomes" id="UP000276133">
    <property type="component" value="Unassembled WGS sequence"/>
</dbReference>
<dbReference type="OrthoDB" id="411871at2759"/>
<feature type="domain" description="Endonuclease/exonuclease/phosphatase" evidence="2">
    <location>
        <begin position="1"/>
        <end position="69"/>
    </location>
</feature>
<protein>
    <recommendedName>
        <fullName evidence="2">Endonuclease/exonuclease/phosphatase domain-containing protein</fullName>
    </recommendedName>
</protein>
<keyword evidence="4" id="KW-1185">Reference proteome</keyword>
<accession>A0A3M7T7H2</accession>
<evidence type="ECO:0000313" key="4">
    <source>
        <dbReference type="Proteomes" id="UP000276133"/>
    </source>
</evidence>
<gene>
    <name evidence="3" type="ORF">BpHYR1_043464</name>
</gene>
<dbReference type="Pfam" id="PF14529">
    <property type="entry name" value="Exo_endo_phos_2"/>
    <property type="match status" value="1"/>
</dbReference>
<dbReference type="InterPro" id="IPR005135">
    <property type="entry name" value="Endo/exonuclease/phosphatase"/>
</dbReference>
<organism evidence="3 4">
    <name type="scientific">Brachionus plicatilis</name>
    <name type="common">Marine rotifer</name>
    <name type="synonym">Brachionus muelleri</name>
    <dbReference type="NCBI Taxonomy" id="10195"/>
    <lineage>
        <taxon>Eukaryota</taxon>
        <taxon>Metazoa</taxon>
        <taxon>Spiralia</taxon>
        <taxon>Gnathifera</taxon>
        <taxon>Rotifera</taxon>
        <taxon>Eurotatoria</taxon>
        <taxon>Monogononta</taxon>
        <taxon>Pseudotrocha</taxon>
        <taxon>Ploima</taxon>
        <taxon>Brachionidae</taxon>
        <taxon>Brachionus</taxon>
    </lineage>
</organism>
<evidence type="ECO:0000313" key="3">
    <source>
        <dbReference type="EMBL" id="RNA43760.1"/>
    </source>
</evidence>
<name>A0A3M7T7H2_BRAPC</name>
<dbReference type="Gene3D" id="3.60.10.10">
    <property type="entry name" value="Endonuclease/exonuclease/phosphatase"/>
    <property type="match status" value="1"/>
</dbReference>